<dbReference type="SUPFAM" id="SSF81606">
    <property type="entry name" value="PP2C-like"/>
    <property type="match status" value="1"/>
</dbReference>
<evidence type="ECO:0000313" key="3">
    <source>
        <dbReference type="Proteomes" id="UP001352263"/>
    </source>
</evidence>
<accession>A0ABU6J2D9</accession>
<feature type="domain" description="PPM-type phosphatase" evidence="1">
    <location>
        <begin position="4"/>
        <end position="264"/>
    </location>
</feature>
<protein>
    <submittedName>
        <fullName evidence="2">Protein phosphatase 2C domain-containing protein</fullName>
    </submittedName>
</protein>
<sequence length="264" mass="28490">MECRVSAFSRVGGRERNEDACAYIEKDGLICCALADGAGGHRGGDVASRICIQTVLEEFGRAPEVSSIALGTLLHQANEAVLREQERDPAVSDMRSTLVVLVFDPLQQTAVWGHVGDSRLYYFRNGAIAARTRDHSLVQTMIDGGLLTEEDALTHAERNVLVASIGSVDAFQPSVLGTPCALNDGDAFLLCSDGVWGMLEDIAFEQGLGRAASSEEWLGYLEELITPRVHRGSDNYTALGVWCGEVPDNMRTIPAPLAQSLPEI</sequence>
<dbReference type="Proteomes" id="UP001352263">
    <property type="component" value="Unassembled WGS sequence"/>
</dbReference>
<dbReference type="PROSITE" id="PS51746">
    <property type="entry name" value="PPM_2"/>
    <property type="match status" value="1"/>
</dbReference>
<name>A0ABU6J2D9_9BURK</name>
<keyword evidence="3" id="KW-1185">Reference proteome</keyword>
<organism evidence="2 3">
    <name type="scientific">Noviherbaspirillum album</name>
    <dbReference type="NCBI Taxonomy" id="3080276"/>
    <lineage>
        <taxon>Bacteria</taxon>
        <taxon>Pseudomonadati</taxon>
        <taxon>Pseudomonadota</taxon>
        <taxon>Betaproteobacteria</taxon>
        <taxon>Burkholderiales</taxon>
        <taxon>Oxalobacteraceae</taxon>
        <taxon>Noviherbaspirillum</taxon>
    </lineage>
</organism>
<dbReference type="InterPro" id="IPR001932">
    <property type="entry name" value="PPM-type_phosphatase-like_dom"/>
</dbReference>
<evidence type="ECO:0000259" key="1">
    <source>
        <dbReference type="PROSITE" id="PS51746"/>
    </source>
</evidence>
<comment type="caution">
    <text evidence="2">The sequence shown here is derived from an EMBL/GenBank/DDBJ whole genome shotgun (WGS) entry which is preliminary data.</text>
</comment>
<gene>
    <name evidence="2" type="ORF">RY831_01365</name>
</gene>
<dbReference type="SMART" id="SM00332">
    <property type="entry name" value="PP2Cc"/>
    <property type="match status" value="1"/>
</dbReference>
<dbReference type="InterPro" id="IPR036457">
    <property type="entry name" value="PPM-type-like_dom_sf"/>
</dbReference>
<proteinExistence type="predicted"/>
<evidence type="ECO:0000313" key="2">
    <source>
        <dbReference type="EMBL" id="MEC4717787.1"/>
    </source>
</evidence>
<reference evidence="2 3" key="1">
    <citation type="submission" date="2023-10" db="EMBL/GenBank/DDBJ databases">
        <title>Noviherbaspirillum sp. CPCC 100848 genome assembly.</title>
        <authorList>
            <person name="Li X.Y."/>
            <person name="Fang X.M."/>
        </authorList>
    </citation>
    <scope>NUCLEOTIDE SEQUENCE [LARGE SCALE GENOMIC DNA]</scope>
    <source>
        <strain evidence="2 3">CPCC 100848</strain>
    </source>
</reference>
<dbReference type="EMBL" id="JAWIIV010000001">
    <property type="protein sequence ID" value="MEC4717787.1"/>
    <property type="molecule type" value="Genomic_DNA"/>
</dbReference>
<dbReference type="RefSeq" id="WP_326504535.1">
    <property type="nucleotide sequence ID" value="NZ_JAWIIV010000001.1"/>
</dbReference>
<dbReference type="Pfam" id="PF13672">
    <property type="entry name" value="PP2C_2"/>
    <property type="match status" value="1"/>
</dbReference>
<dbReference type="Gene3D" id="3.60.40.10">
    <property type="entry name" value="PPM-type phosphatase domain"/>
    <property type="match status" value="1"/>
</dbReference>
<dbReference type="CDD" id="cd00143">
    <property type="entry name" value="PP2Cc"/>
    <property type="match status" value="1"/>
</dbReference>
<dbReference type="SMART" id="SM00331">
    <property type="entry name" value="PP2C_SIG"/>
    <property type="match status" value="1"/>
</dbReference>